<protein>
    <submittedName>
        <fullName evidence="3">Uncharacterized protein</fullName>
    </submittedName>
</protein>
<dbReference type="AlphaFoldDB" id="A0A9P7AF56"/>
<proteinExistence type="predicted"/>
<dbReference type="GeneID" id="64605854"/>
<comment type="caution">
    <text evidence="3">The sequence shown here is derived from an EMBL/GenBank/DDBJ whole genome shotgun (WGS) entry which is preliminary data.</text>
</comment>
<keyword evidence="4" id="KW-1185">Reference proteome</keyword>
<reference evidence="3" key="1">
    <citation type="journal article" date="2020" name="New Phytol.">
        <title>Comparative genomics reveals dynamic genome evolution in host specialist ectomycorrhizal fungi.</title>
        <authorList>
            <person name="Lofgren L.A."/>
            <person name="Nguyen N.H."/>
            <person name="Vilgalys R."/>
            <person name="Ruytinx J."/>
            <person name="Liao H.L."/>
            <person name="Branco S."/>
            <person name="Kuo A."/>
            <person name="LaButti K."/>
            <person name="Lipzen A."/>
            <person name="Andreopoulos W."/>
            <person name="Pangilinan J."/>
            <person name="Riley R."/>
            <person name="Hundley H."/>
            <person name="Na H."/>
            <person name="Barry K."/>
            <person name="Grigoriev I.V."/>
            <person name="Stajich J.E."/>
            <person name="Kennedy P.G."/>
        </authorList>
    </citation>
    <scope>NUCLEOTIDE SEQUENCE</scope>
    <source>
        <strain evidence="3">S12</strain>
    </source>
</reference>
<feature type="region of interest" description="Disordered" evidence="1">
    <location>
        <begin position="166"/>
        <end position="222"/>
    </location>
</feature>
<feature type="compositionally biased region" description="Low complexity" evidence="1">
    <location>
        <begin position="171"/>
        <end position="219"/>
    </location>
</feature>
<organism evidence="3 4">
    <name type="scientific">Suillus plorans</name>
    <dbReference type="NCBI Taxonomy" id="116603"/>
    <lineage>
        <taxon>Eukaryota</taxon>
        <taxon>Fungi</taxon>
        <taxon>Dikarya</taxon>
        <taxon>Basidiomycota</taxon>
        <taxon>Agaricomycotina</taxon>
        <taxon>Agaricomycetes</taxon>
        <taxon>Agaricomycetidae</taxon>
        <taxon>Boletales</taxon>
        <taxon>Suillineae</taxon>
        <taxon>Suillaceae</taxon>
        <taxon>Suillus</taxon>
    </lineage>
</organism>
<name>A0A9P7AF56_9AGAM</name>
<feature type="signal peptide" evidence="2">
    <location>
        <begin position="1"/>
        <end position="20"/>
    </location>
</feature>
<feature type="chain" id="PRO_5040153532" evidence="2">
    <location>
        <begin position="21"/>
        <end position="258"/>
    </location>
</feature>
<evidence type="ECO:0000256" key="1">
    <source>
        <dbReference type="SAM" id="MobiDB-lite"/>
    </source>
</evidence>
<dbReference type="Proteomes" id="UP000719766">
    <property type="component" value="Unassembled WGS sequence"/>
</dbReference>
<evidence type="ECO:0000313" key="3">
    <source>
        <dbReference type="EMBL" id="KAG1787575.1"/>
    </source>
</evidence>
<evidence type="ECO:0000313" key="4">
    <source>
        <dbReference type="Proteomes" id="UP000719766"/>
    </source>
</evidence>
<gene>
    <name evidence="3" type="ORF">HD556DRAFT_946162</name>
</gene>
<dbReference type="OrthoDB" id="2957314at2759"/>
<dbReference type="RefSeq" id="XP_041154906.1">
    <property type="nucleotide sequence ID" value="XM_041312090.1"/>
</dbReference>
<evidence type="ECO:0000256" key="2">
    <source>
        <dbReference type="SAM" id="SignalP"/>
    </source>
</evidence>
<sequence>MLRLLCIALSLFLSLQLAVADPASAVLRVPRHSKSSSLVLTKSVLSALLVRQGNFTARQGCPSGYQQCTNYPTACAPIGSFCCNDLYNCPDDTTCFESECCPNTAQTCHGNSCCNPGSECCNDDSCCESGYSCCNDSTGGCCPTGTTCIAGSDQCSTGGPTGGGGTSVLPSVAVTTSSKSTVQPKTTSSSSHTSTINEPTTTKSSSTSSTASSTGSTSTGLPQIGAAPRGIALAPGKQLVALAAVVGLPILHHVVQAL</sequence>
<keyword evidence="2" id="KW-0732">Signal</keyword>
<dbReference type="EMBL" id="JABBWE010000077">
    <property type="protein sequence ID" value="KAG1787575.1"/>
    <property type="molecule type" value="Genomic_DNA"/>
</dbReference>
<accession>A0A9P7AF56</accession>